<name>A0ABS5V3R9_9GAMM</name>
<accession>A0ABS5V3R9</accession>
<keyword evidence="3" id="KW-1185">Reference proteome</keyword>
<dbReference type="EMBL" id="JAHEPS010000004">
    <property type="protein sequence ID" value="MBT1445065.1"/>
    <property type="molecule type" value="Genomic_DNA"/>
</dbReference>
<sequence length="384" mass="43689">MRLLIRALKWMSITLLVIPVGCYLILFFINYQDSAPSTQAMAYLEQVKAEEEALSQHLEDNPYIYALGFDASVIDSPMARGLERYQAIRELGVMDRALQTAKDHFERPKWPITNCLSSENYLSECAVLLSATETLVNTLNEHAWLIERYSILLSMGQWQDDTNFNVFSDALPMQYFIAAQHLYLVDAYINERDSTDVIAALDQDFRFWMHAAELNNLLINKFFAIAALKQNLRLGEVLIGEMRQGDGHRPLPVVWQRPIPASVLSLERVKRGEWHFLTKMTRHIGADETAKITTKLAEALLAPLFQQQDTANRYAEMLTTEVSMEPCSDFLSLSALKYYAYNPMGKFILCTGTSSFDSYQATANELESLRSGLILRLEPTLSSL</sequence>
<evidence type="ECO:0000313" key="3">
    <source>
        <dbReference type="Proteomes" id="UP001195903"/>
    </source>
</evidence>
<keyword evidence="1" id="KW-0812">Transmembrane</keyword>
<keyword evidence="1" id="KW-0472">Membrane</keyword>
<reference evidence="2 3" key="1">
    <citation type="submission" date="2021-05" db="EMBL/GenBank/DDBJ databases">
        <title>Shewanella sp. JM162201.</title>
        <authorList>
            <person name="Xu S."/>
            <person name="Li A."/>
        </authorList>
    </citation>
    <scope>NUCLEOTIDE SEQUENCE [LARGE SCALE GENOMIC DNA]</scope>
    <source>
        <strain evidence="2 3">JM162201</strain>
    </source>
</reference>
<comment type="caution">
    <text evidence="2">The sequence shown here is derived from an EMBL/GenBank/DDBJ whole genome shotgun (WGS) entry which is preliminary data.</text>
</comment>
<evidence type="ECO:0000313" key="2">
    <source>
        <dbReference type="EMBL" id="MBT1445065.1"/>
    </source>
</evidence>
<keyword evidence="1" id="KW-1133">Transmembrane helix</keyword>
<gene>
    <name evidence="2" type="ORF">KJI95_11095</name>
</gene>
<proteinExistence type="predicted"/>
<protein>
    <submittedName>
        <fullName evidence="2">Uncharacterized protein</fullName>
    </submittedName>
</protein>
<dbReference type="RefSeq" id="WP_214507274.1">
    <property type="nucleotide sequence ID" value="NZ_JAHEPS010000004.1"/>
</dbReference>
<organism evidence="2 3">
    <name type="scientific">Shewanella jiangmenensis</name>
    <dbReference type="NCBI Taxonomy" id="2837387"/>
    <lineage>
        <taxon>Bacteria</taxon>
        <taxon>Pseudomonadati</taxon>
        <taxon>Pseudomonadota</taxon>
        <taxon>Gammaproteobacteria</taxon>
        <taxon>Alteromonadales</taxon>
        <taxon>Shewanellaceae</taxon>
        <taxon>Shewanella</taxon>
    </lineage>
</organism>
<feature type="transmembrane region" description="Helical" evidence="1">
    <location>
        <begin position="12"/>
        <end position="31"/>
    </location>
</feature>
<dbReference type="Proteomes" id="UP001195903">
    <property type="component" value="Unassembled WGS sequence"/>
</dbReference>
<evidence type="ECO:0000256" key="1">
    <source>
        <dbReference type="SAM" id="Phobius"/>
    </source>
</evidence>